<evidence type="ECO:0000313" key="2">
    <source>
        <dbReference type="Proteomes" id="UP000616885"/>
    </source>
</evidence>
<evidence type="ECO:0000313" key="1">
    <source>
        <dbReference type="EMBL" id="KAF9747061.1"/>
    </source>
</evidence>
<reference evidence="1" key="1">
    <citation type="submission" date="2020-10" db="EMBL/GenBank/DDBJ databases">
        <title>High-Quality Genome Resource of Clonostachys rosea strain S41 by Oxford Nanopore Long-Read Sequencing.</title>
        <authorList>
            <person name="Wang H."/>
        </authorList>
    </citation>
    <scope>NUCLEOTIDE SEQUENCE</scope>
    <source>
        <strain evidence="1">S41</strain>
    </source>
</reference>
<organism evidence="1 2">
    <name type="scientific">Bionectria ochroleuca</name>
    <name type="common">Gliocladium roseum</name>
    <dbReference type="NCBI Taxonomy" id="29856"/>
    <lineage>
        <taxon>Eukaryota</taxon>
        <taxon>Fungi</taxon>
        <taxon>Dikarya</taxon>
        <taxon>Ascomycota</taxon>
        <taxon>Pezizomycotina</taxon>
        <taxon>Sordariomycetes</taxon>
        <taxon>Hypocreomycetidae</taxon>
        <taxon>Hypocreales</taxon>
        <taxon>Bionectriaceae</taxon>
        <taxon>Clonostachys</taxon>
    </lineage>
</organism>
<proteinExistence type="predicted"/>
<name>A0A8H7KAS5_BIOOC</name>
<gene>
    <name evidence="1" type="ORF">IM811_002395</name>
</gene>
<dbReference type="AlphaFoldDB" id="A0A8H7KAS5"/>
<accession>A0A8H7KAS5</accession>
<comment type="caution">
    <text evidence="1">The sequence shown here is derived from an EMBL/GenBank/DDBJ whole genome shotgun (WGS) entry which is preliminary data.</text>
</comment>
<protein>
    <submittedName>
        <fullName evidence="1">Uncharacterized protein</fullName>
    </submittedName>
</protein>
<dbReference type="EMBL" id="JADCTT010000010">
    <property type="protein sequence ID" value="KAF9747061.1"/>
    <property type="molecule type" value="Genomic_DNA"/>
</dbReference>
<dbReference type="Proteomes" id="UP000616885">
    <property type="component" value="Unassembled WGS sequence"/>
</dbReference>
<sequence>MRLQRPINLAPSHHSPPIQGLYLDISIQPHQPPARPHPLPILTILRLPDPIGRRPHQVPSAFIPAPLRLLAPDPLALPHTYLSPIGIPRTTGRLHTHSHT</sequence>